<proteinExistence type="predicted"/>
<evidence type="ECO:0000256" key="1">
    <source>
        <dbReference type="SAM" id="Phobius"/>
    </source>
</evidence>
<dbReference type="EMBL" id="NCVQ01000009">
    <property type="protein sequence ID" value="PWZ12268.1"/>
    <property type="molecule type" value="Genomic_DNA"/>
</dbReference>
<organism evidence="2 3">
    <name type="scientific">Zea mays</name>
    <name type="common">Maize</name>
    <dbReference type="NCBI Taxonomy" id="4577"/>
    <lineage>
        <taxon>Eukaryota</taxon>
        <taxon>Viridiplantae</taxon>
        <taxon>Streptophyta</taxon>
        <taxon>Embryophyta</taxon>
        <taxon>Tracheophyta</taxon>
        <taxon>Spermatophyta</taxon>
        <taxon>Magnoliopsida</taxon>
        <taxon>Liliopsida</taxon>
        <taxon>Poales</taxon>
        <taxon>Poaceae</taxon>
        <taxon>PACMAD clade</taxon>
        <taxon>Panicoideae</taxon>
        <taxon>Andropogonodae</taxon>
        <taxon>Andropogoneae</taxon>
        <taxon>Tripsacinae</taxon>
        <taxon>Zea</taxon>
    </lineage>
</organism>
<evidence type="ECO:0008006" key="4">
    <source>
        <dbReference type="Google" id="ProtNLM"/>
    </source>
</evidence>
<dbReference type="Proteomes" id="UP000251960">
    <property type="component" value="Chromosome 8"/>
</dbReference>
<keyword evidence="1" id="KW-0812">Transmembrane</keyword>
<evidence type="ECO:0000313" key="2">
    <source>
        <dbReference type="EMBL" id="PWZ12268.1"/>
    </source>
</evidence>
<dbReference type="AlphaFoldDB" id="A0A3L6DV97"/>
<feature type="transmembrane region" description="Helical" evidence="1">
    <location>
        <begin position="57"/>
        <end position="78"/>
    </location>
</feature>
<sequence>MARKGRYSGCCRPLGCSSNMPEKRMTEMERKFSGLHVLSKMPEKVQQDDNGYCLARVLWPFVLWWVIGGAAGYPIHFLRLGMKRHPWM</sequence>
<reference evidence="2 3" key="1">
    <citation type="journal article" date="2018" name="Nat. Genet.">
        <title>Extensive intraspecific gene order and gene structural variations between Mo17 and other maize genomes.</title>
        <authorList>
            <person name="Sun S."/>
            <person name="Zhou Y."/>
            <person name="Chen J."/>
            <person name="Shi J."/>
            <person name="Zhao H."/>
            <person name="Zhao H."/>
            <person name="Song W."/>
            <person name="Zhang M."/>
            <person name="Cui Y."/>
            <person name="Dong X."/>
            <person name="Liu H."/>
            <person name="Ma X."/>
            <person name="Jiao Y."/>
            <person name="Wang B."/>
            <person name="Wei X."/>
            <person name="Stein J.C."/>
            <person name="Glaubitz J.C."/>
            <person name="Lu F."/>
            <person name="Yu G."/>
            <person name="Liang C."/>
            <person name="Fengler K."/>
            <person name="Li B."/>
            <person name="Rafalski A."/>
            <person name="Schnable P.S."/>
            <person name="Ware D.H."/>
            <person name="Buckler E.S."/>
            <person name="Lai J."/>
        </authorList>
    </citation>
    <scope>NUCLEOTIDE SEQUENCE [LARGE SCALE GENOMIC DNA]</scope>
    <source>
        <strain evidence="3">cv. Missouri 17</strain>
        <tissue evidence="2">Seedling</tissue>
    </source>
</reference>
<accession>A0A3L6DV97</accession>
<evidence type="ECO:0000313" key="3">
    <source>
        <dbReference type="Proteomes" id="UP000251960"/>
    </source>
</evidence>
<name>A0A3L6DV97_MAIZE</name>
<keyword evidence="1" id="KW-0472">Membrane</keyword>
<gene>
    <name evidence="2" type="ORF">Zm00014a_037927</name>
</gene>
<comment type="caution">
    <text evidence="2">The sequence shown here is derived from an EMBL/GenBank/DDBJ whole genome shotgun (WGS) entry which is preliminary data.</text>
</comment>
<keyword evidence="1" id="KW-1133">Transmembrane helix</keyword>
<protein>
    <recommendedName>
        <fullName evidence="4">Transmembrane protein</fullName>
    </recommendedName>
</protein>